<feature type="region of interest" description="Disordered" evidence="2">
    <location>
        <begin position="639"/>
        <end position="685"/>
    </location>
</feature>
<dbReference type="InterPro" id="IPR001119">
    <property type="entry name" value="SLH_dom"/>
</dbReference>
<dbReference type="EMBL" id="JADCKB010000015">
    <property type="protein sequence ID" value="MBE5040429.1"/>
    <property type="molecule type" value="Genomic_DNA"/>
</dbReference>
<name>A0A9D5M6F8_9FIRM</name>
<feature type="compositionally biased region" description="Gly residues" evidence="2">
    <location>
        <begin position="645"/>
        <end position="663"/>
    </location>
</feature>
<feature type="region of interest" description="Disordered" evidence="2">
    <location>
        <begin position="237"/>
        <end position="256"/>
    </location>
</feature>
<evidence type="ECO:0000256" key="1">
    <source>
        <dbReference type="ARBA" id="ARBA00022737"/>
    </source>
</evidence>
<comment type="caution">
    <text evidence="4">The sequence shown here is derived from an EMBL/GenBank/DDBJ whole genome shotgun (WGS) entry which is preliminary data.</text>
</comment>
<dbReference type="AlphaFoldDB" id="A0A9D5M6F8"/>
<dbReference type="InterPro" id="IPR051465">
    <property type="entry name" value="Cell_Envelope_Struct_Comp"/>
</dbReference>
<feature type="domain" description="SLH" evidence="3">
    <location>
        <begin position="685"/>
        <end position="744"/>
    </location>
</feature>
<gene>
    <name evidence="4" type="ORF">INF28_08130</name>
</gene>
<keyword evidence="1" id="KW-0677">Repeat</keyword>
<feature type="compositionally biased region" description="Acidic residues" evidence="2">
    <location>
        <begin position="262"/>
        <end position="278"/>
    </location>
</feature>
<keyword evidence="5" id="KW-1185">Reference proteome</keyword>
<evidence type="ECO:0000256" key="2">
    <source>
        <dbReference type="SAM" id="MobiDB-lite"/>
    </source>
</evidence>
<feature type="region of interest" description="Disordered" evidence="2">
    <location>
        <begin position="261"/>
        <end position="300"/>
    </location>
</feature>
<evidence type="ECO:0000313" key="5">
    <source>
        <dbReference type="Proteomes" id="UP000806542"/>
    </source>
</evidence>
<sequence length="866" mass="93513">IPVGDRLEETYTSNNQEVTAELGAPLFTTQVTGNEMSRFGATGADLVGMSHILVNHNDTHKQAKKKFPNTYDKSGNAGYFMYKNKAEFFSMQAAVGGTVYVYTLNAAGDMYNSWTKKELNVGSAPEGYDSWAAVPDGTILEGDQSDVLVRNQYFTASEVTATPYTHVYSRKFSAGDVVSIPTIGQDSYNIVMVLIDWDPLNGDPDPSNFMLSESEEGTSVDTAEVPVAVFGEDEKITNSASKEDEEGTAVDTTEVSSPILIETEESTEPVFSESEEAVSVDTAEVSVPVSGAEEESPENKMVHLEKEVSAMASSTANGLQVNYTIGNTYADISGQGTAKEDVYLVITKAGYTQQMLLEELRRNGKLPEWVYAIENILADQAGTYTVHTVFPLSMESGMYLVSDAAGHQTQFEYTNPQEALQVLTAIVQAAQQKDTAALKAAMQKLSSLDGTNYTLYNKLSDGGKTDTAEELIALDIWPEDTVTLEDMPNVVAAINRAMVVPGFNDGVIESADAYLDYLSEDNEKAGQDYTNRITAEGKKQLTADLSHQNFASMEELKNAFTQQVILKTVAYPVNGSSDILAALTGYPDLLSMNMSAFNKLADAYQHQVLTTLKNARPADLESLQSTFSQAVAAYASTGGTVSKPSGGGGGGSMGGSSLGGGGFTVDNSSNETNDDTNQSGQQNTSVENFADYVDAEWAKGAMQLMIERGIWNGYEDNTLRPNLPVLREEAYKMFICAFSEVDSSAISTFTDVSEGDWFYPYIASAQVKGLTSGIGDGLFGSGQQMSRQDLAVMFYEYVKQQDNLSYGDSISFADASQIADYAAEAVEKLTSLGVIGGYDDGTFRPEDSATRAEMAQMMSRLLDILS</sequence>
<proteinExistence type="predicted"/>
<dbReference type="PANTHER" id="PTHR43308">
    <property type="entry name" value="OUTER MEMBRANE PROTEIN ALPHA-RELATED"/>
    <property type="match status" value="1"/>
</dbReference>
<organism evidence="4 5">
    <name type="scientific">Ructibacterium gallinarum</name>
    <dbReference type="NCBI Taxonomy" id="2779355"/>
    <lineage>
        <taxon>Bacteria</taxon>
        <taxon>Bacillati</taxon>
        <taxon>Bacillota</taxon>
        <taxon>Clostridia</taxon>
        <taxon>Eubacteriales</taxon>
        <taxon>Oscillospiraceae</taxon>
        <taxon>Ructibacterium</taxon>
    </lineage>
</organism>
<evidence type="ECO:0000313" key="4">
    <source>
        <dbReference type="EMBL" id="MBE5040429.1"/>
    </source>
</evidence>
<accession>A0A9D5M6F8</accession>
<feature type="domain" description="SLH" evidence="3">
    <location>
        <begin position="809"/>
        <end position="866"/>
    </location>
</feature>
<dbReference type="PROSITE" id="PS51272">
    <property type="entry name" value="SLH"/>
    <property type="match status" value="3"/>
</dbReference>
<protein>
    <submittedName>
        <fullName evidence="4">S-layer homology domain-containing protein</fullName>
    </submittedName>
</protein>
<dbReference type="Proteomes" id="UP000806542">
    <property type="component" value="Unassembled WGS sequence"/>
</dbReference>
<feature type="non-terminal residue" evidence="4">
    <location>
        <position position="1"/>
    </location>
</feature>
<feature type="compositionally biased region" description="Low complexity" evidence="2">
    <location>
        <begin position="664"/>
        <end position="679"/>
    </location>
</feature>
<reference evidence="4" key="1">
    <citation type="submission" date="2020-10" db="EMBL/GenBank/DDBJ databases">
        <title>ChiBAC.</title>
        <authorList>
            <person name="Zenner C."/>
            <person name="Hitch T.C.A."/>
            <person name="Clavel T."/>
        </authorList>
    </citation>
    <scope>NUCLEOTIDE SEQUENCE</scope>
    <source>
        <strain evidence="4">DSM 107454</strain>
    </source>
</reference>
<dbReference type="Pfam" id="PF00395">
    <property type="entry name" value="SLH"/>
    <property type="match status" value="3"/>
</dbReference>
<evidence type="ECO:0000259" key="3">
    <source>
        <dbReference type="PROSITE" id="PS51272"/>
    </source>
</evidence>
<feature type="domain" description="SLH" evidence="3">
    <location>
        <begin position="745"/>
        <end position="808"/>
    </location>
</feature>
<dbReference type="RefSeq" id="WP_226392982.1">
    <property type="nucleotide sequence ID" value="NZ_JADCKB010000015.1"/>
</dbReference>